<dbReference type="InterPro" id="IPR001245">
    <property type="entry name" value="Ser-Thr/Tyr_kinase_cat_dom"/>
</dbReference>
<keyword evidence="11" id="KW-0675">Receptor</keyword>
<evidence type="ECO:0000256" key="4">
    <source>
        <dbReference type="ARBA" id="ARBA00022741"/>
    </source>
</evidence>
<dbReference type="PROSITE" id="PS00107">
    <property type="entry name" value="PROTEIN_KINASE_ATP"/>
    <property type="match status" value="1"/>
</dbReference>
<comment type="catalytic activity">
    <reaction evidence="8">
        <text>L-tyrosyl-[protein] + ATP = O-phospho-L-tyrosyl-[protein] + ADP + H(+)</text>
        <dbReference type="Rhea" id="RHEA:10596"/>
        <dbReference type="Rhea" id="RHEA-COMP:10136"/>
        <dbReference type="Rhea" id="RHEA-COMP:20101"/>
        <dbReference type="ChEBI" id="CHEBI:15378"/>
        <dbReference type="ChEBI" id="CHEBI:30616"/>
        <dbReference type="ChEBI" id="CHEBI:46858"/>
        <dbReference type="ChEBI" id="CHEBI:61978"/>
        <dbReference type="ChEBI" id="CHEBI:456216"/>
        <dbReference type="EC" id="2.7.10.1"/>
    </reaction>
</comment>
<keyword evidence="5" id="KW-0418">Kinase</keyword>
<comment type="caution">
    <text evidence="11">The sequence shown here is derived from an EMBL/GenBank/DDBJ whole genome shotgun (WGS) entry which is preliminary data.</text>
</comment>
<dbReference type="PROSITE" id="PS50011">
    <property type="entry name" value="PROTEIN_KINASE_DOM"/>
    <property type="match status" value="1"/>
</dbReference>
<dbReference type="GO" id="GO:0005524">
    <property type="term" value="F:ATP binding"/>
    <property type="evidence" value="ECO:0007669"/>
    <property type="project" value="UniProtKB-UniRule"/>
</dbReference>
<evidence type="ECO:0000256" key="1">
    <source>
        <dbReference type="ARBA" id="ARBA00004167"/>
    </source>
</evidence>
<organism evidence="11 12">
    <name type="scientific">Paramuricea clavata</name>
    <name type="common">Red gorgonian</name>
    <name type="synonym">Violescent sea-whip</name>
    <dbReference type="NCBI Taxonomy" id="317549"/>
    <lineage>
        <taxon>Eukaryota</taxon>
        <taxon>Metazoa</taxon>
        <taxon>Cnidaria</taxon>
        <taxon>Anthozoa</taxon>
        <taxon>Octocorallia</taxon>
        <taxon>Malacalcyonacea</taxon>
        <taxon>Plexauridae</taxon>
        <taxon>Paramuricea</taxon>
    </lineage>
</organism>
<dbReference type="InterPro" id="IPR020635">
    <property type="entry name" value="Tyr_kinase_cat_dom"/>
</dbReference>
<dbReference type="InterPro" id="IPR000719">
    <property type="entry name" value="Prot_kinase_dom"/>
</dbReference>
<name>A0A7D9HYT8_PARCT</name>
<dbReference type="Gene3D" id="1.10.510.10">
    <property type="entry name" value="Transferase(Phosphotransferase) domain 1"/>
    <property type="match status" value="1"/>
</dbReference>
<dbReference type="GO" id="GO:0043235">
    <property type="term" value="C:receptor complex"/>
    <property type="evidence" value="ECO:0007669"/>
    <property type="project" value="TreeGrafter"/>
</dbReference>
<dbReference type="GO" id="GO:0005886">
    <property type="term" value="C:plasma membrane"/>
    <property type="evidence" value="ECO:0007669"/>
    <property type="project" value="TreeGrafter"/>
</dbReference>
<evidence type="ECO:0000256" key="2">
    <source>
        <dbReference type="ARBA" id="ARBA00022553"/>
    </source>
</evidence>
<feature type="transmembrane region" description="Helical" evidence="10">
    <location>
        <begin position="62"/>
        <end position="84"/>
    </location>
</feature>
<dbReference type="InterPro" id="IPR017441">
    <property type="entry name" value="Protein_kinase_ATP_BS"/>
</dbReference>
<evidence type="ECO:0000313" key="11">
    <source>
        <dbReference type="EMBL" id="CAB3993442.1"/>
    </source>
</evidence>
<evidence type="ECO:0000256" key="3">
    <source>
        <dbReference type="ARBA" id="ARBA00022679"/>
    </source>
</evidence>
<evidence type="ECO:0000256" key="7">
    <source>
        <dbReference type="ARBA" id="ARBA00023137"/>
    </source>
</evidence>
<dbReference type="Pfam" id="PF21314">
    <property type="entry name" value="TM_ErbB1"/>
    <property type="match status" value="1"/>
</dbReference>
<gene>
    <name evidence="11" type="ORF">PACLA_8A043304</name>
</gene>
<proteinExistence type="predicted"/>
<dbReference type="PANTHER" id="PTHR24416">
    <property type="entry name" value="TYROSINE-PROTEIN KINASE RECEPTOR"/>
    <property type="match status" value="1"/>
</dbReference>
<dbReference type="Gene3D" id="3.30.200.20">
    <property type="entry name" value="Phosphorylase Kinase, domain 1"/>
    <property type="match status" value="1"/>
</dbReference>
<dbReference type="PRINTS" id="PR00109">
    <property type="entry name" value="TYRKINASE"/>
</dbReference>
<dbReference type="GO" id="GO:0004714">
    <property type="term" value="F:transmembrane receptor protein tyrosine kinase activity"/>
    <property type="evidence" value="ECO:0007669"/>
    <property type="project" value="UniProtKB-EC"/>
</dbReference>
<evidence type="ECO:0000256" key="5">
    <source>
        <dbReference type="ARBA" id="ARBA00022777"/>
    </source>
</evidence>
<evidence type="ECO:0000256" key="8">
    <source>
        <dbReference type="ARBA" id="ARBA00051243"/>
    </source>
</evidence>
<dbReference type="InterPro" id="IPR011009">
    <property type="entry name" value="Kinase-like_dom_sf"/>
</dbReference>
<feature type="region of interest" description="Disordered" evidence="9">
    <location>
        <begin position="33"/>
        <end position="58"/>
    </location>
</feature>
<keyword evidence="3" id="KW-0808">Transferase</keyword>
<sequence length="469" mass="51875">MSFVGELTTYSIRVFAVNNVGIGNSSFLVSAETELLSEPTPTPTPNPTPNPRTTDNGSNTGAIAGGVVGAILFLILLLIIFLWVRRRNRIKEHERSVRLFQSMHPIENPMAVSETKPGQDAEPLPEKTDIPDELSYIVLLEDWEIASDNLKLLDKKLGGGQFGIVMQGLLTTAKGDSEVVAVKMLKDSAKESDLQDLMTELTILKEVNKVPHPNVIRLIGGCPIGGKLHVITELCTGGSLRHLLINSRVYPSEENSSNYINLSSTLNHRQLVKIAADISNGMVHLSSQKFVHRDLAARNILIGDDNMAKVSDFGLARDVGGAEEYIRNNQNLLPVKWMALESLLHGRFTIASDVWSYGVLLHEITTLGEEPYKNISPYNIVSHVGSGCRMSQSPQCSDEIYEIMTKCWKVDPAERPTFEDIYVSLQNMLMDNEKSYINIAQVIDEGTLTETIEPKIESTKDGSIRYTKA</sequence>
<dbReference type="CDD" id="cd00192">
    <property type="entry name" value="PTKc"/>
    <property type="match status" value="1"/>
</dbReference>
<protein>
    <submittedName>
        <fullName evidence="11">Fibroblast growth factor receptor 1</fullName>
    </submittedName>
</protein>
<keyword evidence="10" id="KW-0472">Membrane</keyword>
<keyword evidence="4" id="KW-0547">Nucleotide-binding</keyword>
<dbReference type="PANTHER" id="PTHR24416:SF622">
    <property type="entry name" value="PROTEIN KINASE DOMAIN-CONTAINING PROTEIN"/>
    <property type="match status" value="1"/>
</dbReference>
<dbReference type="Pfam" id="PF07714">
    <property type="entry name" value="PK_Tyr_Ser-Thr"/>
    <property type="match status" value="1"/>
</dbReference>
<evidence type="ECO:0000256" key="10">
    <source>
        <dbReference type="SAM" id="Phobius"/>
    </source>
</evidence>
<dbReference type="SMART" id="SM00219">
    <property type="entry name" value="TyrKc"/>
    <property type="match status" value="1"/>
</dbReference>
<evidence type="ECO:0000256" key="6">
    <source>
        <dbReference type="ARBA" id="ARBA00022840"/>
    </source>
</evidence>
<feature type="compositionally biased region" description="Pro residues" evidence="9">
    <location>
        <begin position="40"/>
        <end position="50"/>
    </location>
</feature>
<keyword evidence="7" id="KW-0829">Tyrosine-protein kinase</keyword>
<keyword evidence="10" id="KW-0812">Transmembrane</keyword>
<dbReference type="InterPro" id="IPR008266">
    <property type="entry name" value="Tyr_kinase_AS"/>
</dbReference>
<accession>A0A7D9HYT8</accession>
<keyword evidence="10" id="KW-1133">Transmembrane helix</keyword>
<dbReference type="GO" id="GO:0007169">
    <property type="term" value="P:cell surface receptor protein tyrosine kinase signaling pathway"/>
    <property type="evidence" value="ECO:0007669"/>
    <property type="project" value="TreeGrafter"/>
</dbReference>
<dbReference type="InterPro" id="IPR049328">
    <property type="entry name" value="TM_ErbB1"/>
</dbReference>
<evidence type="ECO:0000256" key="9">
    <source>
        <dbReference type="SAM" id="MobiDB-lite"/>
    </source>
</evidence>
<dbReference type="AlphaFoldDB" id="A0A7D9HYT8"/>
<dbReference type="EMBL" id="CACRXK020002262">
    <property type="protein sequence ID" value="CAB3993442.1"/>
    <property type="molecule type" value="Genomic_DNA"/>
</dbReference>
<dbReference type="InterPro" id="IPR050122">
    <property type="entry name" value="RTK"/>
</dbReference>
<dbReference type="FunFam" id="1.10.510.10:FF:000554">
    <property type="entry name" value="Predicted protein"/>
    <property type="match status" value="1"/>
</dbReference>
<dbReference type="Gene3D" id="1.20.5.100">
    <property type="entry name" value="Cytochrome c1, transmembrane anchor, C-terminal"/>
    <property type="match status" value="1"/>
</dbReference>
<comment type="subcellular location">
    <subcellularLocation>
        <location evidence="1">Membrane</location>
        <topology evidence="1">Single-pass membrane protein</topology>
    </subcellularLocation>
</comment>
<dbReference type="OrthoDB" id="5982051at2759"/>
<dbReference type="PROSITE" id="PS00109">
    <property type="entry name" value="PROTEIN_KINASE_TYR"/>
    <property type="match status" value="1"/>
</dbReference>
<reference evidence="11" key="1">
    <citation type="submission" date="2020-04" db="EMBL/GenBank/DDBJ databases">
        <authorList>
            <person name="Alioto T."/>
            <person name="Alioto T."/>
            <person name="Gomez Garrido J."/>
        </authorList>
    </citation>
    <scope>NUCLEOTIDE SEQUENCE</scope>
    <source>
        <strain evidence="11">A484AB</strain>
    </source>
</reference>
<dbReference type="Proteomes" id="UP001152795">
    <property type="component" value="Unassembled WGS sequence"/>
</dbReference>
<dbReference type="SUPFAM" id="SSF56112">
    <property type="entry name" value="Protein kinase-like (PK-like)"/>
    <property type="match status" value="1"/>
</dbReference>
<keyword evidence="2" id="KW-0597">Phosphoprotein</keyword>
<keyword evidence="12" id="KW-1185">Reference proteome</keyword>
<keyword evidence="6" id="KW-0067">ATP-binding</keyword>
<evidence type="ECO:0000313" key="12">
    <source>
        <dbReference type="Proteomes" id="UP001152795"/>
    </source>
</evidence>